<feature type="compositionally biased region" description="Acidic residues" evidence="1">
    <location>
        <begin position="1"/>
        <end position="11"/>
    </location>
</feature>
<feature type="region of interest" description="Disordered" evidence="1">
    <location>
        <begin position="693"/>
        <end position="735"/>
    </location>
</feature>
<name>A0A2P4Y233_9STRA</name>
<feature type="domain" description="PiggyBac transposable element-derived protein" evidence="2">
    <location>
        <begin position="247"/>
        <end position="475"/>
    </location>
</feature>
<sequence length="735" mass="84284">MYQDEAAEENDSEHGDEMQHDEDGEAGEKVEDVVRASQINTTVELSQRTMDAMFGSPPPSEEELSQGAVDRAFELSQGGSQSEPDVLEGATQLQHMSGASGAESAESDAPVARRLRPRREFKRDVNFVEENENLDDYDQLSSGESDGNAIADIDDDNVEPRGTDEAEDAISDTDALELDEAFMASLSIGDNKPLQEDKTRFVYVDRYGEETNRYRSQQTLPRAQRMHAKQKERRGTSTETVKQIRRRLRLKPEYETHELLHVMGLLVAHMLCPPQRRFSQHWPMTEDGAAPAGTFGKYMPRNRCQDILRDLHFVDNKGDPTRDKLRKLRPVVDKIQQRFLAGWTLPAVFSFDEGVLPAASRRNTTRMFMPDKSHRYGSKMFMTCDSKTAYCHRFEIYVGKMKAREDQADAFDHKTGAAAVIRNLKIVLANDHREFHAVTIDLFYSPIPLAIELLSMHVYVIGTIMTGRLGFDRNVIERRKTRPRSLLRGSFTFSRSLTVPMDVHDQLRLQSFSLQMSVRFSKYYKSLFLGLIDMVMVNSYISHKAVCTLTNKPAMKRGEWYALLHKQLLQLKEQDFVGVSSTPSPGSKKHRRRRVGHSLIQFDDWVTVSGVQKRRQRSCKVCALLRGERKKSFQTTFYCEQCSIDDAKCYLCPKARREYKGEMKTCFQIWHEDFESGLAIPVSLGKRVVLRRPGKETGQRKKTRRELQREEEGEADYEQRQRSSDGCEDDSEFDL</sequence>
<keyword evidence="4" id="KW-1185">Reference proteome</keyword>
<feature type="region of interest" description="Disordered" evidence="1">
    <location>
        <begin position="1"/>
        <end position="168"/>
    </location>
</feature>
<accession>A0A2P4Y233</accession>
<feature type="compositionally biased region" description="Acidic residues" evidence="1">
    <location>
        <begin position="726"/>
        <end position="735"/>
    </location>
</feature>
<dbReference type="OrthoDB" id="127336at2759"/>
<feature type="compositionally biased region" description="Polar residues" evidence="1">
    <location>
        <begin position="37"/>
        <end position="49"/>
    </location>
</feature>
<dbReference type="InterPro" id="IPR029526">
    <property type="entry name" value="PGBD"/>
</dbReference>
<feature type="region of interest" description="Disordered" evidence="1">
    <location>
        <begin position="213"/>
        <end position="242"/>
    </location>
</feature>
<feature type="compositionally biased region" description="Low complexity" evidence="1">
    <location>
        <begin position="97"/>
        <end position="109"/>
    </location>
</feature>
<evidence type="ECO:0000313" key="3">
    <source>
        <dbReference type="EMBL" id="POM71862.1"/>
    </source>
</evidence>
<feature type="compositionally biased region" description="Acidic residues" evidence="1">
    <location>
        <begin position="127"/>
        <end position="138"/>
    </location>
</feature>
<evidence type="ECO:0000256" key="1">
    <source>
        <dbReference type="SAM" id="MobiDB-lite"/>
    </source>
</evidence>
<dbReference type="PANTHER" id="PTHR46599">
    <property type="entry name" value="PIGGYBAC TRANSPOSABLE ELEMENT-DERIVED PROTEIN 4"/>
    <property type="match status" value="1"/>
</dbReference>
<proteinExistence type="predicted"/>
<organism evidence="3 4">
    <name type="scientific">Phytophthora palmivora</name>
    <dbReference type="NCBI Taxonomy" id="4796"/>
    <lineage>
        <taxon>Eukaryota</taxon>
        <taxon>Sar</taxon>
        <taxon>Stramenopiles</taxon>
        <taxon>Oomycota</taxon>
        <taxon>Peronosporomycetes</taxon>
        <taxon>Peronosporales</taxon>
        <taxon>Peronosporaceae</taxon>
        <taxon>Phytophthora</taxon>
    </lineage>
</organism>
<evidence type="ECO:0000313" key="4">
    <source>
        <dbReference type="Proteomes" id="UP000237271"/>
    </source>
</evidence>
<evidence type="ECO:0000259" key="2">
    <source>
        <dbReference type="Pfam" id="PF13843"/>
    </source>
</evidence>
<gene>
    <name evidence="3" type="ORF">PHPALM_11512</name>
</gene>
<dbReference type="Pfam" id="PF13843">
    <property type="entry name" value="DDE_Tnp_1_7"/>
    <property type="match status" value="1"/>
</dbReference>
<protein>
    <recommendedName>
        <fullName evidence="2">PiggyBac transposable element-derived protein domain-containing protein</fullName>
    </recommendedName>
</protein>
<comment type="caution">
    <text evidence="3">The sequence shown here is derived from an EMBL/GenBank/DDBJ whole genome shotgun (WGS) entry which is preliminary data.</text>
</comment>
<feature type="compositionally biased region" description="Basic and acidic residues" evidence="1">
    <location>
        <begin position="693"/>
        <end position="710"/>
    </location>
</feature>
<dbReference type="AlphaFoldDB" id="A0A2P4Y233"/>
<dbReference type="EMBL" id="NCKW01006398">
    <property type="protein sequence ID" value="POM71862.1"/>
    <property type="molecule type" value="Genomic_DNA"/>
</dbReference>
<reference evidence="3 4" key="1">
    <citation type="journal article" date="2017" name="Genome Biol. Evol.">
        <title>Phytophthora megakarya and P. palmivora, closely related causal agents of cacao black pod rot, underwent increases in genome sizes and gene numbers by different mechanisms.</title>
        <authorList>
            <person name="Ali S.S."/>
            <person name="Shao J."/>
            <person name="Lary D.J."/>
            <person name="Kronmiller B."/>
            <person name="Shen D."/>
            <person name="Strem M.D."/>
            <person name="Amoako-Attah I."/>
            <person name="Akrofi A.Y."/>
            <person name="Begoude B.A."/>
            <person name="Ten Hoopen G.M."/>
            <person name="Coulibaly K."/>
            <person name="Kebe B.I."/>
            <person name="Melnick R.L."/>
            <person name="Guiltinan M.J."/>
            <person name="Tyler B.M."/>
            <person name="Meinhardt L.W."/>
            <person name="Bailey B.A."/>
        </authorList>
    </citation>
    <scope>NUCLEOTIDE SEQUENCE [LARGE SCALE GENOMIC DNA]</scope>
    <source>
        <strain evidence="4">sbr112.9</strain>
    </source>
</reference>
<dbReference type="PANTHER" id="PTHR46599:SF3">
    <property type="entry name" value="PIGGYBAC TRANSPOSABLE ELEMENT-DERIVED PROTEIN 4"/>
    <property type="match status" value="1"/>
</dbReference>
<dbReference type="Proteomes" id="UP000237271">
    <property type="component" value="Unassembled WGS sequence"/>
</dbReference>